<organism evidence="1">
    <name type="scientific">Vigna angularis var. angularis</name>
    <dbReference type="NCBI Taxonomy" id="157739"/>
    <lineage>
        <taxon>Eukaryota</taxon>
        <taxon>Viridiplantae</taxon>
        <taxon>Streptophyta</taxon>
        <taxon>Embryophyta</taxon>
        <taxon>Tracheophyta</taxon>
        <taxon>Spermatophyta</taxon>
        <taxon>Magnoliopsida</taxon>
        <taxon>eudicotyledons</taxon>
        <taxon>Gunneridae</taxon>
        <taxon>Pentapetalae</taxon>
        <taxon>rosids</taxon>
        <taxon>fabids</taxon>
        <taxon>Fabales</taxon>
        <taxon>Fabaceae</taxon>
        <taxon>Papilionoideae</taxon>
        <taxon>50 kb inversion clade</taxon>
        <taxon>NPAAA clade</taxon>
        <taxon>indigoferoid/millettioid clade</taxon>
        <taxon>Phaseoleae</taxon>
        <taxon>Vigna</taxon>
    </lineage>
</organism>
<reference evidence="1" key="1">
    <citation type="journal article" date="2015" name="Sci. Rep.">
        <title>The power of single molecule real-time sequencing technology in the de novo assembly of a eukaryotic genome.</title>
        <authorList>
            <person name="Sakai H."/>
            <person name="Naito K."/>
            <person name="Ogiso-Tanaka E."/>
            <person name="Takahashi Y."/>
            <person name="Iseki K."/>
            <person name="Muto C."/>
            <person name="Satou K."/>
            <person name="Teruya K."/>
            <person name="Shiroma A."/>
            <person name="Shimoji M."/>
            <person name="Hirano T."/>
            <person name="Itoh T."/>
            <person name="Kaga A."/>
            <person name="Tomooka N."/>
        </authorList>
    </citation>
    <scope>NUCLEOTIDE SEQUENCE</scope>
</reference>
<dbReference type="EMBL" id="AP016638">
    <property type="protein sequence ID" value="BAU03787.1"/>
    <property type="molecule type" value="Genomic_DNA"/>
</dbReference>
<sequence>MHWLRLVYLFLTLSSPSHVISSFIISFHLVHASLLFICLLSSSNSCLHYGGGVVVSGVYAVVRWCGGAMVVTKFERLVFALQFSQWSRGGHTW</sequence>
<evidence type="ECO:0000313" key="1">
    <source>
        <dbReference type="EMBL" id="BAU03787.1"/>
    </source>
</evidence>
<proteinExistence type="predicted"/>
<name>A0A0S3TFA3_PHAAN</name>
<protein>
    <submittedName>
        <fullName evidence="1">Uncharacterized protein</fullName>
    </submittedName>
</protein>
<gene>
    <name evidence="1" type="primary">Vigan.UMG180100</name>
    <name evidence="1" type="ORF">VIGAN_UM180100</name>
</gene>
<accession>A0A0S3TFA3</accession>
<dbReference type="AlphaFoldDB" id="A0A0S3TFA3"/>